<evidence type="ECO:0000313" key="1">
    <source>
        <dbReference type="EMBL" id="SDC34539.1"/>
    </source>
</evidence>
<name>A0A1G6KTW7_9BACL</name>
<dbReference type="EMBL" id="FMZA01000006">
    <property type="protein sequence ID" value="SDC34539.1"/>
    <property type="molecule type" value="Genomic_DNA"/>
</dbReference>
<gene>
    <name evidence="1" type="ORF">SAMN04488112_106163</name>
</gene>
<evidence type="ECO:0000313" key="2">
    <source>
        <dbReference type="Proteomes" id="UP000199387"/>
    </source>
</evidence>
<dbReference type="STRING" id="1236220.SAMN04488112_106163"/>
<dbReference type="AlphaFoldDB" id="A0A1G6KTW7"/>
<evidence type="ECO:0008006" key="3">
    <source>
        <dbReference type="Google" id="ProtNLM"/>
    </source>
</evidence>
<reference evidence="1 2" key="1">
    <citation type="submission" date="2016-10" db="EMBL/GenBank/DDBJ databases">
        <authorList>
            <person name="de Groot N.N."/>
        </authorList>
    </citation>
    <scope>NUCLEOTIDE SEQUENCE [LARGE SCALE GENOMIC DNA]</scope>
    <source>
        <strain evidence="1 2">DSM 45514</strain>
    </source>
</reference>
<accession>A0A1G6KTW7</accession>
<proteinExistence type="predicted"/>
<dbReference type="Proteomes" id="UP000199387">
    <property type="component" value="Unassembled WGS sequence"/>
</dbReference>
<sequence>MKENDVSMFIGVGEWALKHKTWLARAAGILAERIGCDIVTFPGHHGSFMDMPEKWASVLRDVLNREQK</sequence>
<organism evidence="1 2">
    <name type="scientific">Melghirimyces thermohalophilus</name>
    <dbReference type="NCBI Taxonomy" id="1236220"/>
    <lineage>
        <taxon>Bacteria</taxon>
        <taxon>Bacillati</taxon>
        <taxon>Bacillota</taxon>
        <taxon>Bacilli</taxon>
        <taxon>Bacillales</taxon>
        <taxon>Thermoactinomycetaceae</taxon>
        <taxon>Melghirimyces</taxon>
    </lineage>
</organism>
<keyword evidence="2" id="KW-1185">Reference proteome</keyword>
<protein>
    <recommendedName>
        <fullName evidence="3">Alpha/beta hydrolase family protein</fullName>
    </recommendedName>
</protein>